<sequence>MDDPHRPVYSPSTYVPRPIQGHSGQTSFGSDNDTVIFEEIVAPRHIQVREEIERYLRHSYQTSIGSHDDTIIFDELAEMVGGLEWDDSSHTGFSEETIQKHLEVRNFVNIKVENAINEGPEICVVCQIEYEENEKIGSLVCGHEYHIDCIKKWLSQKTDCPICKAKAFPTEEVDARNQC</sequence>
<name>A0ABD1PS01_9LAMI</name>
<dbReference type="InterPro" id="IPR001841">
    <property type="entry name" value="Znf_RING"/>
</dbReference>
<keyword evidence="6" id="KW-0833">Ubl conjugation pathway</keyword>
<feature type="region of interest" description="Disordered" evidence="9">
    <location>
        <begin position="1"/>
        <end position="30"/>
    </location>
</feature>
<organism evidence="11 12">
    <name type="scientific">Abeliophyllum distichum</name>
    <dbReference type="NCBI Taxonomy" id="126358"/>
    <lineage>
        <taxon>Eukaryota</taxon>
        <taxon>Viridiplantae</taxon>
        <taxon>Streptophyta</taxon>
        <taxon>Embryophyta</taxon>
        <taxon>Tracheophyta</taxon>
        <taxon>Spermatophyta</taxon>
        <taxon>Magnoliopsida</taxon>
        <taxon>eudicotyledons</taxon>
        <taxon>Gunneridae</taxon>
        <taxon>Pentapetalae</taxon>
        <taxon>asterids</taxon>
        <taxon>lamiids</taxon>
        <taxon>Lamiales</taxon>
        <taxon>Oleaceae</taxon>
        <taxon>Forsythieae</taxon>
        <taxon>Abeliophyllum</taxon>
    </lineage>
</organism>
<evidence type="ECO:0000256" key="7">
    <source>
        <dbReference type="ARBA" id="ARBA00022833"/>
    </source>
</evidence>
<dbReference type="GO" id="GO:0061630">
    <property type="term" value="F:ubiquitin protein ligase activity"/>
    <property type="evidence" value="ECO:0007669"/>
    <property type="project" value="UniProtKB-EC"/>
</dbReference>
<dbReference type="EMBL" id="JBFOLK010000013">
    <property type="protein sequence ID" value="KAL2466701.1"/>
    <property type="molecule type" value="Genomic_DNA"/>
</dbReference>
<dbReference type="Pfam" id="PF13639">
    <property type="entry name" value="zf-RING_2"/>
    <property type="match status" value="1"/>
</dbReference>
<keyword evidence="7" id="KW-0862">Zinc</keyword>
<evidence type="ECO:0000313" key="11">
    <source>
        <dbReference type="EMBL" id="KAL2466701.1"/>
    </source>
</evidence>
<keyword evidence="12" id="KW-1185">Reference proteome</keyword>
<reference evidence="12" key="1">
    <citation type="submission" date="2024-07" db="EMBL/GenBank/DDBJ databases">
        <title>Two chromosome-level genome assemblies of Korean endemic species Abeliophyllum distichum and Forsythia ovata (Oleaceae).</title>
        <authorList>
            <person name="Jang H."/>
        </authorList>
    </citation>
    <scope>NUCLEOTIDE SEQUENCE [LARGE SCALE GENOMIC DNA]</scope>
</reference>
<evidence type="ECO:0000256" key="3">
    <source>
        <dbReference type="ARBA" id="ARBA00022679"/>
    </source>
</evidence>
<evidence type="ECO:0000313" key="12">
    <source>
        <dbReference type="Proteomes" id="UP001604336"/>
    </source>
</evidence>
<evidence type="ECO:0000256" key="8">
    <source>
        <dbReference type="PROSITE-ProRule" id="PRU00175"/>
    </source>
</evidence>
<gene>
    <name evidence="11" type="ORF">Adt_42552</name>
</gene>
<dbReference type="InterPro" id="IPR013083">
    <property type="entry name" value="Znf_RING/FYVE/PHD"/>
</dbReference>
<dbReference type="SUPFAM" id="SSF57850">
    <property type="entry name" value="RING/U-box"/>
    <property type="match status" value="1"/>
</dbReference>
<keyword evidence="3" id="KW-0808">Transferase</keyword>
<evidence type="ECO:0000256" key="9">
    <source>
        <dbReference type="SAM" id="MobiDB-lite"/>
    </source>
</evidence>
<feature type="domain" description="RING-type" evidence="10">
    <location>
        <begin position="123"/>
        <end position="164"/>
    </location>
</feature>
<keyword evidence="4" id="KW-0479">Metal-binding</keyword>
<dbReference type="AlphaFoldDB" id="A0ABD1PS01"/>
<keyword evidence="5 8" id="KW-0863">Zinc-finger</keyword>
<evidence type="ECO:0000256" key="6">
    <source>
        <dbReference type="ARBA" id="ARBA00022786"/>
    </source>
</evidence>
<evidence type="ECO:0000256" key="2">
    <source>
        <dbReference type="ARBA" id="ARBA00012483"/>
    </source>
</evidence>
<evidence type="ECO:0000256" key="5">
    <source>
        <dbReference type="ARBA" id="ARBA00022771"/>
    </source>
</evidence>
<dbReference type="PANTHER" id="PTHR22937">
    <property type="entry name" value="E3 UBIQUITIN-PROTEIN LIGASE RNF165"/>
    <property type="match status" value="1"/>
</dbReference>
<dbReference type="GO" id="GO:0008270">
    <property type="term" value="F:zinc ion binding"/>
    <property type="evidence" value="ECO:0007669"/>
    <property type="project" value="UniProtKB-KW"/>
</dbReference>
<evidence type="ECO:0000256" key="1">
    <source>
        <dbReference type="ARBA" id="ARBA00000900"/>
    </source>
</evidence>
<proteinExistence type="predicted"/>
<evidence type="ECO:0000256" key="4">
    <source>
        <dbReference type="ARBA" id="ARBA00022723"/>
    </source>
</evidence>
<protein>
    <recommendedName>
        <fullName evidence="2">RING-type E3 ubiquitin transferase</fullName>
        <ecNumber evidence="2">2.3.2.27</ecNumber>
    </recommendedName>
</protein>
<comment type="catalytic activity">
    <reaction evidence="1">
        <text>S-ubiquitinyl-[E2 ubiquitin-conjugating enzyme]-L-cysteine + [acceptor protein]-L-lysine = [E2 ubiquitin-conjugating enzyme]-L-cysteine + N(6)-ubiquitinyl-[acceptor protein]-L-lysine.</text>
        <dbReference type="EC" id="2.3.2.27"/>
    </reaction>
</comment>
<dbReference type="Proteomes" id="UP001604336">
    <property type="component" value="Unassembled WGS sequence"/>
</dbReference>
<dbReference type="PROSITE" id="PS50089">
    <property type="entry name" value="ZF_RING_2"/>
    <property type="match status" value="1"/>
</dbReference>
<evidence type="ECO:0000259" key="10">
    <source>
        <dbReference type="PROSITE" id="PS50089"/>
    </source>
</evidence>
<dbReference type="PANTHER" id="PTHR22937:SF65">
    <property type="entry name" value="E3 UBIQUITIN-PROTEIN LIGASE ARK2C"/>
    <property type="match status" value="1"/>
</dbReference>
<dbReference type="EC" id="2.3.2.27" evidence="2"/>
<accession>A0ABD1PS01</accession>
<dbReference type="InterPro" id="IPR045191">
    <property type="entry name" value="MBR1/2-like"/>
</dbReference>
<comment type="caution">
    <text evidence="11">The sequence shown here is derived from an EMBL/GenBank/DDBJ whole genome shotgun (WGS) entry which is preliminary data.</text>
</comment>
<dbReference type="SMART" id="SM00184">
    <property type="entry name" value="RING"/>
    <property type="match status" value="1"/>
</dbReference>
<dbReference type="Gene3D" id="3.30.40.10">
    <property type="entry name" value="Zinc/RING finger domain, C3HC4 (zinc finger)"/>
    <property type="match status" value="1"/>
</dbReference>